<evidence type="ECO:0000256" key="4">
    <source>
        <dbReference type="ARBA" id="ARBA00022801"/>
    </source>
</evidence>
<dbReference type="STRING" id="2163413.A0A4P6XGJ3"/>
<dbReference type="InterPro" id="IPR023631">
    <property type="entry name" value="Amidase_dom"/>
</dbReference>
<feature type="active site" description="Charge relay system" evidence="5">
    <location>
        <position position="232"/>
    </location>
</feature>
<keyword evidence="4" id="KW-0378">Hydrolase</keyword>
<comment type="similarity">
    <text evidence="2">Belongs to the amidase family.</text>
</comment>
<reference evidence="9" key="1">
    <citation type="submission" date="2019-03" db="EMBL/GenBank/DDBJ databases">
        <title>Snf2 controls pulcherriminic acid biosynthesis and connects pigmentation and antifungal activity of the yeast Metschnikowia pulcherrima.</title>
        <authorList>
            <person name="Gore-Lloyd D."/>
            <person name="Sumann I."/>
            <person name="Brachmann A.O."/>
            <person name="Schneeberger K."/>
            <person name="Ortiz-Merino R.A."/>
            <person name="Moreno-Beltran M."/>
            <person name="Schlaefli M."/>
            <person name="Kirner P."/>
            <person name="Santos Kron A."/>
            <person name="Wolfe K.H."/>
            <person name="Piel J."/>
            <person name="Ahrens C.H."/>
            <person name="Henk D."/>
            <person name="Freimoser F.M."/>
        </authorList>
    </citation>
    <scope>NUCLEOTIDE SEQUENCE [LARGE SCALE GENOMIC DNA]</scope>
    <source>
        <strain evidence="9">APC 1.2</strain>
    </source>
</reference>
<dbReference type="Gene3D" id="3.90.1300.10">
    <property type="entry name" value="Amidase signature (AS) domain"/>
    <property type="match status" value="1"/>
</dbReference>
<dbReference type="AlphaFoldDB" id="A0A4P6XGJ3"/>
<evidence type="ECO:0000256" key="2">
    <source>
        <dbReference type="ARBA" id="ARBA00009199"/>
    </source>
</evidence>
<dbReference type="InterPro" id="IPR020556">
    <property type="entry name" value="Amidase_CS"/>
</dbReference>
<keyword evidence="9" id="KW-1185">Reference proteome</keyword>
<gene>
    <name evidence="8" type="primary">MPUL0A10560</name>
    <name evidence="8" type="ORF">METSCH_A10560</name>
</gene>
<evidence type="ECO:0000313" key="8">
    <source>
        <dbReference type="EMBL" id="QBM86417.1"/>
    </source>
</evidence>
<protein>
    <recommendedName>
        <fullName evidence="3">amidase</fullName>
        <ecNumber evidence="3">3.5.1.4</ecNumber>
    </recommendedName>
</protein>
<feature type="active site" description="Acyl-ester intermediate" evidence="5">
    <location>
        <position position="256"/>
    </location>
</feature>
<evidence type="ECO:0000256" key="5">
    <source>
        <dbReference type="PIRSR" id="PIRSR001221-1"/>
    </source>
</evidence>
<comment type="catalytic activity">
    <reaction evidence="1">
        <text>a monocarboxylic acid amide + H2O = a monocarboxylate + NH4(+)</text>
        <dbReference type="Rhea" id="RHEA:12020"/>
        <dbReference type="ChEBI" id="CHEBI:15377"/>
        <dbReference type="ChEBI" id="CHEBI:28938"/>
        <dbReference type="ChEBI" id="CHEBI:35757"/>
        <dbReference type="ChEBI" id="CHEBI:83628"/>
        <dbReference type="EC" id="3.5.1.4"/>
    </reaction>
</comment>
<dbReference type="Proteomes" id="UP000292447">
    <property type="component" value="Chromosome I"/>
</dbReference>
<feature type="binding site" evidence="6">
    <location>
        <position position="206"/>
    </location>
    <ligand>
        <name>substrate</name>
    </ligand>
</feature>
<dbReference type="GO" id="GO:0004040">
    <property type="term" value="F:amidase activity"/>
    <property type="evidence" value="ECO:0007669"/>
    <property type="project" value="UniProtKB-EC"/>
</dbReference>
<dbReference type="Pfam" id="PF01425">
    <property type="entry name" value="Amidase"/>
    <property type="match status" value="1"/>
</dbReference>
<evidence type="ECO:0000256" key="6">
    <source>
        <dbReference type="PIRSR" id="PIRSR001221-2"/>
    </source>
</evidence>
<evidence type="ECO:0000259" key="7">
    <source>
        <dbReference type="Pfam" id="PF01425"/>
    </source>
</evidence>
<dbReference type="PROSITE" id="PS00571">
    <property type="entry name" value="AMIDASES"/>
    <property type="match status" value="1"/>
</dbReference>
<evidence type="ECO:0000256" key="3">
    <source>
        <dbReference type="ARBA" id="ARBA00012922"/>
    </source>
</evidence>
<name>A0A4P6XGJ3_9ASCO</name>
<feature type="active site" description="Charge relay system" evidence="5">
    <location>
        <position position="157"/>
    </location>
</feature>
<dbReference type="PIRSF" id="PIRSF001221">
    <property type="entry name" value="Amidase_fungi"/>
    <property type="match status" value="1"/>
</dbReference>
<dbReference type="EC" id="3.5.1.4" evidence="3"/>
<accession>A0A4P6XGJ3</accession>
<proteinExistence type="inferred from homology"/>
<dbReference type="InterPro" id="IPR036928">
    <property type="entry name" value="AS_sf"/>
</dbReference>
<evidence type="ECO:0000256" key="1">
    <source>
        <dbReference type="ARBA" id="ARBA00001311"/>
    </source>
</evidence>
<dbReference type="SUPFAM" id="SSF75304">
    <property type="entry name" value="Amidase signature (AS) enzymes"/>
    <property type="match status" value="1"/>
</dbReference>
<feature type="binding site" evidence="6">
    <location>
        <position position="232"/>
    </location>
    <ligand>
        <name>substrate</name>
    </ligand>
</feature>
<sequence length="574" mass="63462">MVVYTDLMVTDPLDNYEDSAKYNAEFVPKLEKYRKDLASGILPEYAAELPAPVQELTEAQFNSVKYLREKKLLTPAKFEITDSLVVTITQNIASGKWSSVEVFKAFAKRATIAHQFTNCALDLFPEEGLQRAEYLDEYFKKNGKTIGPLHGLPVSLKEQMNYKGKITHGGYVSMINNVPSKHAVTTQILEDLGAVFFVRTNQPQTLMHLDGNNNFIGHSKCPYNLALTSGGSSSGEGAIVAFGGTPLGIGSDIGGSIRGPAAFGGCVGLRPTTNRFSKVGGVSSGSGQESVPAVEGPMTRSVDDIDFLMDVYINQGKPWVADCTTYPLPWKKVAKPEPKDLTIAIMYDDGIVKPTPPIARALKTVAEKLAAAGAKVVTFEPIDTQLAKDTVDKMYSCDGNYMQRKLLADSGEPLTKLTKWALNFGDGAKVYDVAENRKLNVIRDRLKQQYTDYLNENKVDFIISPTYSNVAPRPEEIYNWSYTSLFNILDLPTLVVQTGLFQDPAVDKWDAAHENYQYRSDVEKLELENYVPEKFIGAPIGLQISGRRYFDEDVVAAGKTIVDILDVDLFKLYK</sequence>
<dbReference type="EMBL" id="CP034456">
    <property type="protein sequence ID" value="QBM86417.1"/>
    <property type="molecule type" value="Genomic_DNA"/>
</dbReference>
<feature type="domain" description="Amidase" evidence="7">
    <location>
        <begin position="101"/>
        <end position="554"/>
    </location>
</feature>
<organism evidence="8 9">
    <name type="scientific">Metschnikowia aff. pulcherrima</name>
    <dbReference type="NCBI Taxonomy" id="2163413"/>
    <lineage>
        <taxon>Eukaryota</taxon>
        <taxon>Fungi</taxon>
        <taxon>Dikarya</taxon>
        <taxon>Ascomycota</taxon>
        <taxon>Saccharomycotina</taxon>
        <taxon>Pichiomycetes</taxon>
        <taxon>Metschnikowiaceae</taxon>
        <taxon>Metschnikowia</taxon>
    </lineage>
</organism>
<feature type="binding site" evidence="6">
    <location>
        <begin position="253"/>
        <end position="256"/>
    </location>
    <ligand>
        <name>substrate</name>
    </ligand>
</feature>
<dbReference type="PANTHER" id="PTHR46072:SF4">
    <property type="entry name" value="AMIDASE C550.07-RELATED"/>
    <property type="match status" value="1"/>
</dbReference>
<evidence type="ECO:0000313" key="9">
    <source>
        <dbReference type="Proteomes" id="UP000292447"/>
    </source>
</evidence>
<dbReference type="PANTHER" id="PTHR46072">
    <property type="entry name" value="AMIDASE-RELATED-RELATED"/>
    <property type="match status" value="1"/>
</dbReference>